<evidence type="ECO:0000313" key="1">
    <source>
        <dbReference type="EMBL" id="ACN62974.1"/>
    </source>
</evidence>
<accession>C0KGN1</accession>
<name>C0KGN1_9BURK</name>
<dbReference type="AlphaFoldDB" id="C0KGN1"/>
<organism evidence="1">
    <name type="scientific">Diaphorobacter sp. PCA039</name>
    <dbReference type="NCBI Taxonomy" id="266831"/>
    <lineage>
        <taxon>Bacteria</taxon>
        <taxon>Pseudomonadati</taxon>
        <taxon>Pseudomonadota</taxon>
        <taxon>Betaproteobacteria</taxon>
        <taxon>Burkholderiales</taxon>
        <taxon>Comamonadaceae</taxon>
        <taxon>Diaphorobacter</taxon>
    </lineage>
</organism>
<dbReference type="EMBL" id="FJ601374">
    <property type="protein sequence ID" value="ACN62974.1"/>
    <property type="molecule type" value="Genomic_DNA"/>
</dbReference>
<reference evidence="1" key="1">
    <citation type="journal article" date="2010" name="World J. Microbiol. Biotechnol.">
        <title>A novel degradation pathway of chloroaniline in Diaphorobacter sp. PCA039 entails initial hydroxylation.</title>
        <authorList>
            <person name="Zhang T."/>
            <person name="Ren H.F."/>
            <person name="Liu Y."/>
            <person name="Zhu B.L."/>
            <person name="Liu Z.P."/>
            <person name="Liu S.J."/>
        </authorList>
    </citation>
    <scope>NUCLEOTIDE SEQUENCE</scope>
    <source>
        <strain evidence="1">PCA039</strain>
    </source>
</reference>
<proteinExistence type="predicted"/>
<sequence>MLSGPWPGMNTVWSPMGHSLWVMLSISCWWLPPGKSVRPMLPANSTSPTKARSICGAWNTTWPGVWPGQWRTLKDSWPMATVSPSCSQRVGVKGCAGAKPNMALCCARPSIQYWSPSCGPMMGRCSRCASSPVPPAWSMCACVSQMAFRCRPRRCASASSTSRSPPGSMTAASWVWSHQTREQFCWNGVTGTVWYCSMRRLSRGCGSSALRRVAYSKTIAASAC</sequence>
<gene>
    <name evidence="1" type="primary">pcaW</name>
</gene>
<protein>
    <submittedName>
        <fullName evidence="1">Beta-lactamase domain protein</fullName>
    </submittedName>
</protein>